<dbReference type="InterPro" id="IPR001128">
    <property type="entry name" value="Cyt_P450"/>
</dbReference>
<keyword evidence="5" id="KW-0503">Monooxygenase</keyword>
<dbReference type="GO" id="GO:0016705">
    <property type="term" value="F:oxidoreductase activity, acting on paired donors, with incorporation or reduction of molecular oxygen"/>
    <property type="evidence" value="ECO:0007669"/>
    <property type="project" value="InterPro"/>
</dbReference>
<dbReference type="PANTHER" id="PTHR24305:SF168">
    <property type="entry name" value="P450, PUTATIVE (EUROFUNG)-RELATED"/>
    <property type="match status" value="1"/>
</dbReference>
<dbReference type="InterPro" id="IPR050121">
    <property type="entry name" value="Cytochrome_P450_monoxygenase"/>
</dbReference>
<evidence type="ECO:0000313" key="5">
    <source>
        <dbReference type="EMBL" id="EPE02891.1"/>
    </source>
</evidence>
<evidence type="ECO:0000256" key="4">
    <source>
        <dbReference type="PIRSR" id="PIRSR602401-1"/>
    </source>
</evidence>
<dbReference type="Proteomes" id="UP000016923">
    <property type="component" value="Unassembled WGS sequence"/>
</dbReference>
<dbReference type="OMA" id="DPPRDCT"/>
<dbReference type="GO" id="GO:0020037">
    <property type="term" value="F:heme binding"/>
    <property type="evidence" value="ECO:0007669"/>
    <property type="project" value="InterPro"/>
</dbReference>
<protein>
    <submittedName>
        <fullName evidence="5">Benzoate 4-monooxygenase cytochrome p450</fullName>
    </submittedName>
</protein>
<evidence type="ECO:0000256" key="3">
    <source>
        <dbReference type="ARBA" id="ARBA00023004"/>
    </source>
</evidence>
<dbReference type="OrthoDB" id="1470350at2759"/>
<dbReference type="InterPro" id="IPR036396">
    <property type="entry name" value="Cyt_P450_sf"/>
</dbReference>
<dbReference type="SUPFAM" id="SSF48264">
    <property type="entry name" value="Cytochrome P450"/>
    <property type="match status" value="1"/>
</dbReference>
<dbReference type="EMBL" id="KE148173">
    <property type="protein sequence ID" value="EPE02891.1"/>
    <property type="molecule type" value="Genomic_DNA"/>
</dbReference>
<dbReference type="STRING" id="1262450.S3BTY2"/>
<dbReference type="HOGENOM" id="CLU_001570_14_0_1"/>
<keyword evidence="5" id="KW-0560">Oxidoreductase</keyword>
<name>S3BTY2_OPHP1</name>
<dbReference type="GO" id="GO:0005506">
    <property type="term" value="F:iron ion binding"/>
    <property type="evidence" value="ECO:0007669"/>
    <property type="project" value="InterPro"/>
</dbReference>
<keyword evidence="3 4" id="KW-0408">Iron</keyword>
<accession>S3BTY2</accession>
<organism evidence="5 6">
    <name type="scientific">Ophiostoma piceae (strain UAMH 11346)</name>
    <name type="common">Sap stain fungus</name>
    <dbReference type="NCBI Taxonomy" id="1262450"/>
    <lineage>
        <taxon>Eukaryota</taxon>
        <taxon>Fungi</taxon>
        <taxon>Dikarya</taxon>
        <taxon>Ascomycota</taxon>
        <taxon>Pezizomycotina</taxon>
        <taxon>Sordariomycetes</taxon>
        <taxon>Sordariomycetidae</taxon>
        <taxon>Ophiostomatales</taxon>
        <taxon>Ophiostomataceae</taxon>
        <taxon>Ophiostoma</taxon>
    </lineage>
</organism>
<keyword evidence="2 4" id="KW-0479">Metal-binding</keyword>
<dbReference type="PRINTS" id="PR00463">
    <property type="entry name" value="EP450I"/>
</dbReference>
<dbReference type="PRINTS" id="PR00385">
    <property type="entry name" value="P450"/>
</dbReference>
<dbReference type="CDD" id="cd11060">
    <property type="entry name" value="CYP57A1-like"/>
    <property type="match status" value="1"/>
</dbReference>
<dbReference type="GO" id="GO:0004497">
    <property type="term" value="F:monooxygenase activity"/>
    <property type="evidence" value="ECO:0007669"/>
    <property type="project" value="UniProtKB-KW"/>
</dbReference>
<sequence>MAFLTLAVAGSILLATYFVITYIRAYRHLSHIPGPPLAAWTDLWLVRGQLSGQLNFTLLNVNETYGSLARIGSNWVVCSDPNELRRIWGVRSNYKRAYWYRGLRIDPYRDSTFSTLDDTVHDELRSKLLPGYGGKDVDNLHDIIDEQVAGFVKLIEDKYLSVTEKQATALGIKPNHVIVDLARKVQFFTLDVISSLAFGKSFGYLEADADKFGYIKTTESTVPVLMSTAILPWFVDTIQSPRLRWMMPNIRSMVGIGTVMTLAQEAVDARYGEKPVVKRDILGSFVAHGLSRDDAEGEAVVQIIAGSDTSATAIRSTLLFLITNPHAYIRLQQEIDNGIRAGRISSPITDTEARQFPYLQAVIREGLRMWPPATGLLPKVSKTDDEICGYRIPAGTSVAWAPWPVMRNKDIFGVDADLFRPDRWMDISTEQYKLMDSTVMLDFGGGSRYECLGKNIAMIELNKAYVELLRRFDIVLVDPAHPWKSFNAAFFIQSDMNVRITRRTEAAFEN</sequence>
<evidence type="ECO:0000256" key="1">
    <source>
        <dbReference type="ARBA" id="ARBA00022617"/>
    </source>
</evidence>
<keyword evidence="6" id="KW-1185">Reference proteome</keyword>
<comment type="cofactor">
    <cofactor evidence="4">
        <name>heme</name>
        <dbReference type="ChEBI" id="CHEBI:30413"/>
    </cofactor>
</comment>
<gene>
    <name evidence="5" type="ORF">F503_01632</name>
</gene>
<dbReference type="PANTHER" id="PTHR24305">
    <property type="entry name" value="CYTOCHROME P450"/>
    <property type="match status" value="1"/>
</dbReference>
<dbReference type="InterPro" id="IPR002401">
    <property type="entry name" value="Cyt_P450_E_grp-I"/>
</dbReference>
<feature type="binding site" description="axial binding residue" evidence="4">
    <location>
        <position position="451"/>
    </location>
    <ligand>
        <name>heme</name>
        <dbReference type="ChEBI" id="CHEBI:30413"/>
    </ligand>
    <ligandPart>
        <name>Fe</name>
        <dbReference type="ChEBI" id="CHEBI:18248"/>
    </ligandPart>
</feature>
<dbReference type="Gene3D" id="1.10.630.10">
    <property type="entry name" value="Cytochrome P450"/>
    <property type="match status" value="1"/>
</dbReference>
<reference evidence="5 6" key="1">
    <citation type="journal article" date="2013" name="BMC Genomics">
        <title>The genome and transcriptome of the pine saprophyte Ophiostoma piceae, and a comparison with the bark beetle-associated pine pathogen Grosmannia clavigera.</title>
        <authorList>
            <person name="Haridas S."/>
            <person name="Wang Y."/>
            <person name="Lim L."/>
            <person name="Massoumi Alamouti S."/>
            <person name="Jackman S."/>
            <person name="Docking R."/>
            <person name="Robertson G."/>
            <person name="Birol I."/>
            <person name="Bohlmann J."/>
            <person name="Breuil C."/>
        </authorList>
    </citation>
    <scope>NUCLEOTIDE SEQUENCE [LARGE SCALE GENOMIC DNA]</scope>
    <source>
        <strain evidence="5 6">UAMH 11346</strain>
    </source>
</reference>
<proteinExistence type="predicted"/>
<dbReference type="Pfam" id="PF00067">
    <property type="entry name" value="p450"/>
    <property type="match status" value="1"/>
</dbReference>
<evidence type="ECO:0000256" key="2">
    <source>
        <dbReference type="ARBA" id="ARBA00022723"/>
    </source>
</evidence>
<keyword evidence="1 4" id="KW-0349">Heme</keyword>
<dbReference type="eggNOG" id="KOG0156">
    <property type="taxonomic scope" value="Eukaryota"/>
</dbReference>
<evidence type="ECO:0000313" key="6">
    <source>
        <dbReference type="Proteomes" id="UP000016923"/>
    </source>
</evidence>
<dbReference type="AlphaFoldDB" id="S3BTY2"/>
<dbReference type="VEuPathDB" id="FungiDB:F503_01632"/>